<organism evidence="1">
    <name type="scientific">Mycobacterium celatum</name>
    <dbReference type="NCBI Taxonomy" id="28045"/>
    <lineage>
        <taxon>Bacteria</taxon>
        <taxon>Bacillati</taxon>
        <taxon>Actinomycetota</taxon>
        <taxon>Actinomycetes</taxon>
        <taxon>Mycobacteriales</taxon>
        <taxon>Mycobacteriaceae</taxon>
        <taxon>Mycobacterium</taxon>
    </lineage>
</organism>
<keyword evidence="1" id="KW-0614">Plasmid</keyword>
<reference evidence="1" key="2">
    <citation type="journal article" date="2000" name="Microbiology">
        <title>Analysis of the internal replication region of a mycobacterial linear plasmid.</title>
        <authorList>
            <person name="Picardeau M."/>
            <person name="Le Dantec C."/>
            <person name="Vincent V."/>
        </authorList>
    </citation>
    <scope>NUCLEOTIDE SEQUENCE</scope>
    <source>
        <plasmid evidence="1">pCLP</plasmid>
    </source>
</reference>
<evidence type="ECO:0000313" key="1">
    <source>
        <dbReference type="EMBL" id="AAK40073.1"/>
    </source>
</evidence>
<reference evidence="1" key="3">
    <citation type="journal article" date="2001" name="J. Bacteriol.">
        <title>Genomic sequence and transcriptional analysis of a 23-kilobase mycobacterial linear plasmid: evidence for horizontal transfer and identification of plasmid maintenance systems.</title>
        <authorList>
            <person name="Le Dantec C."/>
            <person name="Winter N."/>
            <person name="Gicquel B."/>
            <person name="Vincent V."/>
            <person name="Picardeau M."/>
        </authorList>
    </citation>
    <scope>NUCLEOTIDE SEQUENCE</scope>
    <source>
        <plasmid evidence="1">pCLP</plasmid>
    </source>
</reference>
<dbReference type="RefSeq" id="WP_011117228.1">
    <property type="nucleotide sequence ID" value="NC_004963.1"/>
</dbReference>
<geneLocation type="plasmid" evidence="1">
    <name>pCLP</name>
</geneLocation>
<reference evidence="1" key="1">
    <citation type="journal article" date="1998" name="Microbiology">
        <title>Mycobacterial linear plasmids have an invertron-like structure related to other linear replicons in actinomycetes.</title>
        <authorList>
            <person name="Picardeau M."/>
            <person name="Vincent V."/>
        </authorList>
    </citation>
    <scope>NUCLEOTIDE SEQUENCE</scope>
    <source>
        <plasmid evidence="1">pCLP</plasmid>
    </source>
</reference>
<accession>Q93S58</accession>
<dbReference type="AlphaFoldDB" id="Q93S58"/>
<name>Q93S58_MYCCE</name>
<sequence length="131" mass="14444">MRELAARAQRLNNAGGSNTVEVARYRFWLHVLTAARAGTLTPNWRDTLTADVLYEMIGTPGGRPPAAAASIGQCDAEDLALYEVVTSPAADWEPYAARGDWRSALDAWYHESIRRLDAYEPAQNRALGRTP</sequence>
<dbReference type="EMBL" id="AF312688">
    <property type="protein sequence ID" value="AAK40073.1"/>
    <property type="molecule type" value="Genomic_DNA"/>
</dbReference>
<protein>
    <submittedName>
        <fullName evidence="1">Uncharacterized protein</fullName>
    </submittedName>
</protein>
<proteinExistence type="predicted"/>